<dbReference type="InterPro" id="IPR011037">
    <property type="entry name" value="Pyrv_Knase-like_insert_dom_sf"/>
</dbReference>
<dbReference type="GO" id="GO:0030151">
    <property type="term" value="F:molybdenum ion binding"/>
    <property type="evidence" value="ECO:0007669"/>
    <property type="project" value="InterPro"/>
</dbReference>
<dbReference type="InterPro" id="IPR005302">
    <property type="entry name" value="MoCF_Sase_C"/>
</dbReference>
<feature type="domain" description="MOSC" evidence="1">
    <location>
        <begin position="139"/>
        <end position="310"/>
    </location>
</feature>
<name>A0A8H6SMU3_MYCCL</name>
<dbReference type="Pfam" id="PF03476">
    <property type="entry name" value="MOSC_N"/>
    <property type="match status" value="1"/>
</dbReference>
<gene>
    <name evidence="2" type="ORF">HMN09_00903800</name>
</gene>
<evidence type="ECO:0000259" key="1">
    <source>
        <dbReference type="PROSITE" id="PS51340"/>
    </source>
</evidence>
<dbReference type="InterPro" id="IPR005303">
    <property type="entry name" value="MOCOS_middle"/>
</dbReference>
<proteinExistence type="predicted"/>
<reference evidence="2" key="1">
    <citation type="submission" date="2020-05" db="EMBL/GenBank/DDBJ databases">
        <title>Mycena genomes resolve the evolution of fungal bioluminescence.</title>
        <authorList>
            <person name="Tsai I.J."/>
        </authorList>
    </citation>
    <scope>NUCLEOTIDE SEQUENCE</scope>
    <source>
        <strain evidence="2">110903Hualien_Pintung</strain>
    </source>
</reference>
<dbReference type="PANTHER" id="PTHR14237:SF19">
    <property type="entry name" value="MITOCHONDRIAL AMIDOXIME REDUCING COMPONENT 1"/>
    <property type="match status" value="1"/>
</dbReference>
<dbReference type="GO" id="GO:0003824">
    <property type="term" value="F:catalytic activity"/>
    <property type="evidence" value="ECO:0007669"/>
    <property type="project" value="InterPro"/>
</dbReference>
<dbReference type="Pfam" id="PF03473">
    <property type="entry name" value="MOSC"/>
    <property type="match status" value="1"/>
</dbReference>
<sequence length="310" mass="34342">MSPVRVSRIFVHPLKSCRGISVDHARFTPEGLEFDRMWCLMGPDGTIITAREAPKMILITTEILEDASQPHDGVLSVTFPSDSHCEAFKLPLRPTQELLAKWEHVAKVSMDELPFGDGYICEAISGSRSPSAILSHYLEQPVQLVYKGPQIRTCEPTSTYANAAPAVFQDCYPVMVLSEESTKAIEEETQNHIGKQGVEERWRTDSIVIQRFRPNIVFEGAGPFAEDNWNKASGVRIGGGPEITLVSKCLRCLLPNVSPDTGVRDAAVPFKVIMKFRRVDAEHKMKPCVGVNAVPQGEGIVRVGDVVEWE</sequence>
<dbReference type="PROSITE" id="PS51340">
    <property type="entry name" value="MOSC"/>
    <property type="match status" value="1"/>
</dbReference>
<dbReference type="Proteomes" id="UP000613580">
    <property type="component" value="Unassembled WGS sequence"/>
</dbReference>
<protein>
    <submittedName>
        <fullName evidence="2">MOSC domain-containing protein</fullName>
    </submittedName>
</protein>
<dbReference type="PANTHER" id="PTHR14237">
    <property type="entry name" value="MOLYBDOPTERIN COFACTOR SULFURASE MOSC"/>
    <property type="match status" value="1"/>
</dbReference>
<dbReference type="SUPFAM" id="SSF141673">
    <property type="entry name" value="MOSC N-terminal domain-like"/>
    <property type="match status" value="1"/>
</dbReference>
<organism evidence="2 3">
    <name type="scientific">Mycena chlorophos</name>
    <name type="common">Agaric fungus</name>
    <name type="synonym">Agaricus chlorophos</name>
    <dbReference type="NCBI Taxonomy" id="658473"/>
    <lineage>
        <taxon>Eukaryota</taxon>
        <taxon>Fungi</taxon>
        <taxon>Dikarya</taxon>
        <taxon>Basidiomycota</taxon>
        <taxon>Agaricomycotina</taxon>
        <taxon>Agaricomycetes</taxon>
        <taxon>Agaricomycetidae</taxon>
        <taxon>Agaricales</taxon>
        <taxon>Marasmiineae</taxon>
        <taxon>Mycenaceae</taxon>
        <taxon>Mycena</taxon>
    </lineage>
</organism>
<dbReference type="OrthoDB" id="17255at2759"/>
<keyword evidence="3" id="KW-1185">Reference proteome</keyword>
<dbReference type="EMBL" id="JACAZE010000012">
    <property type="protein sequence ID" value="KAF7302690.1"/>
    <property type="molecule type" value="Genomic_DNA"/>
</dbReference>
<dbReference type="SUPFAM" id="SSF50800">
    <property type="entry name" value="PK beta-barrel domain-like"/>
    <property type="match status" value="1"/>
</dbReference>
<accession>A0A8H6SMU3</accession>
<evidence type="ECO:0000313" key="2">
    <source>
        <dbReference type="EMBL" id="KAF7302690.1"/>
    </source>
</evidence>
<evidence type="ECO:0000313" key="3">
    <source>
        <dbReference type="Proteomes" id="UP000613580"/>
    </source>
</evidence>
<comment type="caution">
    <text evidence="2">The sequence shown here is derived from an EMBL/GenBank/DDBJ whole genome shotgun (WGS) entry which is preliminary data.</text>
</comment>
<dbReference type="AlphaFoldDB" id="A0A8H6SMU3"/>
<dbReference type="GO" id="GO:0030170">
    <property type="term" value="F:pyridoxal phosphate binding"/>
    <property type="evidence" value="ECO:0007669"/>
    <property type="project" value="InterPro"/>
</dbReference>